<proteinExistence type="predicted"/>
<comment type="caution">
    <text evidence="1">The sequence shown here is derived from an EMBL/GenBank/DDBJ whole genome shotgun (WGS) entry which is preliminary data.</text>
</comment>
<organism evidence="1 2">
    <name type="scientific">Novosphingobium tardum</name>
    <dbReference type="NCBI Taxonomy" id="1538021"/>
    <lineage>
        <taxon>Bacteria</taxon>
        <taxon>Pseudomonadati</taxon>
        <taxon>Pseudomonadota</taxon>
        <taxon>Alphaproteobacteria</taxon>
        <taxon>Sphingomonadales</taxon>
        <taxon>Sphingomonadaceae</taxon>
        <taxon>Novosphingobium</taxon>
    </lineage>
</organism>
<dbReference type="InterPro" id="IPR054234">
    <property type="entry name" value="DUF6961"/>
</dbReference>
<dbReference type="RefSeq" id="WP_379540039.1">
    <property type="nucleotide sequence ID" value="NZ_JBHSDR010000011.1"/>
</dbReference>
<protein>
    <submittedName>
        <fullName evidence="1">DUF6961 family protein</fullName>
    </submittedName>
</protein>
<accession>A0ABV8RW06</accession>
<sequence length="59" mass="6662">MERHQEIWAKALWVENNKGPDAPRFIADQIARLASDPDGVARCQQIASVCEQLREGSQQ</sequence>
<name>A0ABV8RW06_9SPHN</name>
<dbReference type="Proteomes" id="UP001595828">
    <property type="component" value="Unassembled WGS sequence"/>
</dbReference>
<keyword evidence="2" id="KW-1185">Reference proteome</keyword>
<reference evidence="2" key="1">
    <citation type="journal article" date="2019" name="Int. J. Syst. Evol. Microbiol.">
        <title>The Global Catalogue of Microorganisms (GCM) 10K type strain sequencing project: providing services to taxonomists for standard genome sequencing and annotation.</title>
        <authorList>
            <consortium name="The Broad Institute Genomics Platform"/>
            <consortium name="The Broad Institute Genome Sequencing Center for Infectious Disease"/>
            <person name="Wu L."/>
            <person name="Ma J."/>
        </authorList>
    </citation>
    <scope>NUCLEOTIDE SEQUENCE [LARGE SCALE GENOMIC DNA]</scope>
    <source>
        <strain evidence="2">CGMCC 1.12989</strain>
    </source>
</reference>
<dbReference type="Pfam" id="PF22284">
    <property type="entry name" value="DUF6961"/>
    <property type="match status" value="1"/>
</dbReference>
<gene>
    <name evidence="1" type="ORF">ACFO0A_15275</name>
</gene>
<dbReference type="EMBL" id="JBHSDR010000011">
    <property type="protein sequence ID" value="MFC4296416.1"/>
    <property type="molecule type" value="Genomic_DNA"/>
</dbReference>
<evidence type="ECO:0000313" key="2">
    <source>
        <dbReference type="Proteomes" id="UP001595828"/>
    </source>
</evidence>
<evidence type="ECO:0000313" key="1">
    <source>
        <dbReference type="EMBL" id="MFC4296416.1"/>
    </source>
</evidence>